<gene>
    <name evidence="3" type="ORF">V1I91_18375</name>
</gene>
<evidence type="ECO:0000259" key="2">
    <source>
        <dbReference type="Pfam" id="PF26273"/>
    </source>
</evidence>
<feature type="transmembrane region" description="Helical" evidence="1">
    <location>
        <begin position="120"/>
        <end position="139"/>
    </location>
</feature>
<dbReference type="RefSeq" id="WP_272652726.1">
    <property type="nucleotide sequence ID" value="NZ_JAZDDG010000009.1"/>
</dbReference>
<keyword evidence="4" id="KW-1185">Reference proteome</keyword>
<dbReference type="Pfam" id="PF26273">
    <property type="entry name" value="Gly_zipper"/>
    <property type="match status" value="1"/>
</dbReference>
<keyword evidence="1" id="KW-0472">Membrane</keyword>
<feature type="transmembrane region" description="Helical" evidence="1">
    <location>
        <begin position="91"/>
        <end position="113"/>
    </location>
</feature>
<organism evidence="3 4">
    <name type="scientific">Maribacter cobaltidurans</name>
    <dbReference type="NCBI Taxonomy" id="1178778"/>
    <lineage>
        <taxon>Bacteria</taxon>
        <taxon>Pseudomonadati</taxon>
        <taxon>Bacteroidota</taxon>
        <taxon>Flavobacteriia</taxon>
        <taxon>Flavobacteriales</taxon>
        <taxon>Flavobacteriaceae</taxon>
        <taxon>Maribacter</taxon>
    </lineage>
</organism>
<sequence>MTLKKALDYFQSLVSETSKKSEIKVYKEFIRILNRLEDRDLSASEIQAIETELKRLNLDSTIAHDIKYYKKALTQFEKYLKDTFSLTTKGYYTKIGIALGMTFGLLFGVVFLSRLERSKGIALGMSLGMFIGLLIGRNLDAKALSSGNMV</sequence>
<protein>
    <recommendedName>
        <fullName evidence="2">Glycine zipper-like domain-containing protein</fullName>
    </recommendedName>
</protein>
<evidence type="ECO:0000313" key="3">
    <source>
        <dbReference type="EMBL" id="MEE1978050.1"/>
    </source>
</evidence>
<evidence type="ECO:0000256" key="1">
    <source>
        <dbReference type="SAM" id="Phobius"/>
    </source>
</evidence>
<feature type="domain" description="Glycine zipper-like" evidence="2">
    <location>
        <begin position="95"/>
        <end position="139"/>
    </location>
</feature>
<keyword evidence="1" id="KW-0812">Transmembrane</keyword>
<comment type="caution">
    <text evidence="3">The sequence shown here is derived from an EMBL/GenBank/DDBJ whole genome shotgun (WGS) entry which is preliminary data.</text>
</comment>
<dbReference type="Proteomes" id="UP001356308">
    <property type="component" value="Unassembled WGS sequence"/>
</dbReference>
<name>A0ABU7IYI4_9FLAO</name>
<dbReference type="InterPro" id="IPR058598">
    <property type="entry name" value="Gly_zipper-like_dom"/>
</dbReference>
<keyword evidence="1" id="KW-1133">Transmembrane helix</keyword>
<dbReference type="EMBL" id="JAZDDG010000009">
    <property type="protein sequence ID" value="MEE1978050.1"/>
    <property type="molecule type" value="Genomic_DNA"/>
</dbReference>
<accession>A0ABU7IYI4</accession>
<reference evidence="3 4" key="1">
    <citation type="submission" date="2024-01" db="EMBL/GenBank/DDBJ databases">
        <title>Maribacter spp. originated from different algae showed divergent polysaccharides utilization ability.</title>
        <authorList>
            <person name="Wang H."/>
            <person name="Wu Y."/>
        </authorList>
    </citation>
    <scope>NUCLEOTIDE SEQUENCE [LARGE SCALE GENOMIC DNA]</scope>
    <source>
        <strain evidence="3 4">PR1</strain>
    </source>
</reference>
<evidence type="ECO:0000313" key="4">
    <source>
        <dbReference type="Proteomes" id="UP001356308"/>
    </source>
</evidence>
<proteinExistence type="predicted"/>